<keyword evidence="8" id="KW-0469">Meiosis</keyword>
<keyword evidence="5" id="KW-0132">Cell division</keyword>
<accession>S7NF87</accession>
<evidence type="ECO:0000256" key="4">
    <source>
        <dbReference type="ARBA" id="ARBA00022454"/>
    </source>
</evidence>
<keyword evidence="4" id="KW-0158">Chromosome</keyword>
<dbReference type="EMBL" id="KE164206">
    <property type="protein sequence ID" value="EPQ16074.1"/>
    <property type="molecule type" value="Genomic_DNA"/>
</dbReference>
<dbReference type="GO" id="GO:0007130">
    <property type="term" value="P:synaptonemal complex assembly"/>
    <property type="evidence" value="ECO:0007669"/>
    <property type="project" value="InterPro"/>
</dbReference>
<keyword evidence="15" id="KW-1185">Reference proteome</keyword>
<comment type="subunit">
    <text evidence="12">Homodimer. Found in a complex with SYCP1 and SYCE2. Interacts with SYCP1, SYCE2 and SYCE3. Interacts with SIX6OS1.</text>
</comment>
<evidence type="ECO:0000256" key="13">
    <source>
        <dbReference type="SAM" id="MobiDB-lite"/>
    </source>
</evidence>
<evidence type="ECO:0000256" key="12">
    <source>
        <dbReference type="ARBA" id="ARBA00046827"/>
    </source>
</evidence>
<gene>
    <name evidence="14" type="ORF">D623_10024892</name>
</gene>
<keyword evidence="9" id="KW-0131">Cell cycle</keyword>
<organism evidence="14 15">
    <name type="scientific">Myotis brandtii</name>
    <name type="common">Brandt's bat</name>
    <dbReference type="NCBI Taxonomy" id="109478"/>
    <lineage>
        <taxon>Eukaryota</taxon>
        <taxon>Metazoa</taxon>
        <taxon>Chordata</taxon>
        <taxon>Craniata</taxon>
        <taxon>Vertebrata</taxon>
        <taxon>Euteleostomi</taxon>
        <taxon>Mammalia</taxon>
        <taxon>Eutheria</taxon>
        <taxon>Laurasiatheria</taxon>
        <taxon>Chiroptera</taxon>
        <taxon>Yangochiroptera</taxon>
        <taxon>Vespertilionidae</taxon>
        <taxon>Myotis</taxon>
    </lineage>
</organism>
<comment type="subcellular location">
    <subcellularLocation>
        <location evidence="2">Chromosome</location>
    </subcellularLocation>
    <subcellularLocation>
        <location evidence="1">Nucleus</location>
    </subcellularLocation>
</comment>
<keyword evidence="6" id="KW-0175">Coiled coil</keyword>
<dbReference type="GO" id="GO:0000795">
    <property type="term" value="C:synaptonemal complex"/>
    <property type="evidence" value="ECO:0007669"/>
    <property type="project" value="InterPro"/>
</dbReference>
<feature type="compositionally biased region" description="Polar residues" evidence="13">
    <location>
        <begin position="41"/>
        <end position="54"/>
    </location>
</feature>
<evidence type="ECO:0000256" key="11">
    <source>
        <dbReference type="ARBA" id="ARBA00045754"/>
    </source>
</evidence>
<evidence type="ECO:0000256" key="3">
    <source>
        <dbReference type="ARBA" id="ARBA00010094"/>
    </source>
</evidence>
<dbReference type="InterPro" id="IPR026676">
    <property type="entry name" value="SYCE1"/>
</dbReference>
<protein>
    <recommendedName>
        <fullName evidence="10">Synaptonemal complex central element protein 1</fullName>
    </recommendedName>
</protein>
<feature type="region of interest" description="Disordered" evidence="13">
    <location>
        <begin position="34"/>
        <end position="54"/>
    </location>
</feature>
<comment type="function">
    <text evidence="11">Major component of the transverse central element of synaptonemal complexes (SCS), formed between homologous chromosomes during meiotic prophase. Requires SYCP1 in order to be incorporated into the central element. May have a role in the synaptonemal complex assembly, stabilization and recombination.</text>
</comment>
<dbReference type="PANTHER" id="PTHR21731:SF0">
    <property type="entry name" value="SYNAPTONEMAL COMPLEX CENTRAL ELEMENT PROTEIN 1"/>
    <property type="match status" value="1"/>
</dbReference>
<evidence type="ECO:0000256" key="10">
    <source>
        <dbReference type="ARBA" id="ARBA00039883"/>
    </source>
</evidence>
<dbReference type="GO" id="GO:0051301">
    <property type="term" value="P:cell division"/>
    <property type="evidence" value="ECO:0007669"/>
    <property type="project" value="UniProtKB-KW"/>
</dbReference>
<comment type="similarity">
    <text evidence="3">Belongs to the SYCE family.</text>
</comment>
<evidence type="ECO:0000256" key="6">
    <source>
        <dbReference type="ARBA" id="ARBA00023054"/>
    </source>
</evidence>
<evidence type="ECO:0000256" key="7">
    <source>
        <dbReference type="ARBA" id="ARBA00023242"/>
    </source>
</evidence>
<dbReference type="PANTHER" id="PTHR21731">
    <property type="entry name" value="SYNAPTONEMAL COMPLEX CENTRAL ELEMENT PROTEIN 1-LIKE"/>
    <property type="match status" value="1"/>
</dbReference>
<name>S7NF87_MYOBR</name>
<evidence type="ECO:0000256" key="2">
    <source>
        <dbReference type="ARBA" id="ARBA00004286"/>
    </source>
</evidence>
<proteinExistence type="inferred from homology"/>
<dbReference type="Pfam" id="PF15233">
    <property type="entry name" value="SYCE1"/>
    <property type="match status" value="2"/>
</dbReference>
<evidence type="ECO:0000256" key="9">
    <source>
        <dbReference type="ARBA" id="ARBA00023306"/>
    </source>
</evidence>
<evidence type="ECO:0000313" key="14">
    <source>
        <dbReference type="EMBL" id="EPQ16074.1"/>
    </source>
</evidence>
<evidence type="ECO:0000313" key="15">
    <source>
        <dbReference type="Proteomes" id="UP000052978"/>
    </source>
</evidence>
<dbReference type="Proteomes" id="UP000052978">
    <property type="component" value="Unassembled WGS sequence"/>
</dbReference>
<evidence type="ECO:0000256" key="1">
    <source>
        <dbReference type="ARBA" id="ARBA00004123"/>
    </source>
</evidence>
<reference evidence="14 15" key="1">
    <citation type="journal article" date="2013" name="Nat. Commun.">
        <title>Genome analysis reveals insights into physiology and longevity of the Brandt's bat Myotis brandtii.</title>
        <authorList>
            <person name="Seim I."/>
            <person name="Fang X."/>
            <person name="Xiong Z."/>
            <person name="Lobanov A.V."/>
            <person name="Huang Z."/>
            <person name="Ma S."/>
            <person name="Feng Y."/>
            <person name="Turanov A.A."/>
            <person name="Zhu Y."/>
            <person name="Lenz T.L."/>
            <person name="Gerashchenko M.V."/>
            <person name="Fan D."/>
            <person name="Hee Yim S."/>
            <person name="Yao X."/>
            <person name="Jordan D."/>
            <person name="Xiong Y."/>
            <person name="Ma Y."/>
            <person name="Lyapunov A.N."/>
            <person name="Chen G."/>
            <person name="Kulakova O.I."/>
            <person name="Sun Y."/>
            <person name="Lee S.G."/>
            <person name="Bronson R.T."/>
            <person name="Moskalev A.A."/>
            <person name="Sunyaev S.R."/>
            <person name="Zhang G."/>
            <person name="Krogh A."/>
            <person name="Wang J."/>
            <person name="Gladyshev V.N."/>
        </authorList>
    </citation>
    <scope>NUCLEOTIDE SEQUENCE [LARGE SCALE GENOMIC DNA]</scope>
</reference>
<keyword evidence="7" id="KW-0539">Nucleus</keyword>
<evidence type="ECO:0000256" key="5">
    <source>
        <dbReference type="ARBA" id="ARBA00022618"/>
    </source>
</evidence>
<dbReference type="AlphaFoldDB" id="S7NF87"/>
<sequence>MCTDHQGQTLQPSRYPAVALPEGGVKRIAQACYGSPAPSRVPSNPSGGQAKSSQKIENLMEMVKKLQKAKKKASEELGEARTVWETLQKELDSQTLRILRLHCQEKESEAQRKQALLEECKERICALNFQIEEEKSKQRQLRLDFEEQLEELMSQHKDLWEFHSPEQLAQEIGALDSSNEQLLKEEKLVEAKLEDVKNRLCSQFGTKGCSAITEGLFPQH</sequence>
<evidence type="ECO:0000256" key="8">
    <source>
        <dbReference type="ARBA" id="ARBA00023254"/>
    </source>
</evidence>